<gene>
    <name evidence="7" type="ORF">SAMN06297387_1042</name>
</gene>
<proteinExistence type="inferred from homology"/>
<evidence type="ECO:0000259" key="5">
    <source>
        <dbReference type="Pfam" id="PF00561"/>
    </source>
</evidence>
<dbReference type="SUPFAM" id="SSF53474">
    <property type="entry name" value="alpha/beta-Hydrolases"/>
    <property type="match status" value="2"/>
</dbReference>
<dbReference type="PANTHER" id="PTHR43248:SF29">
    <property type="entry name" value="TRIPEPTIDYL AMINOPEPTIDASE"/>
    <property type="match status" value="1"/>
</dbReference>
<evidence type="ECO:0000313" key="8">
    <source>
        <dbReference type="Proteomes" id="UP000219072"/>
    </source>
</evidence>
<organism evidence="7 8">
    <name type="scientific">Streptomyces zhaozhouensis</name>
    <dbReference type="NCBI Taxonomy" id="1300267"/>
    <lineage>
        <taxon>Bacteria</taxon>
        <taxon>Bacillati</taxon>
        <taxon>Actinomycetota</taxon>
        <taxon>Actinomycetes</taxon>
        <taxon>Kitasatosporales</taxon>
        <taxon>Streptomycetaceae</taxon>
        <taxon>Streptomyces</taxon>
    </lineage>
</organism>
<sequence length="564" mass="61645">MTALVAVAVGAPAHGAEDGELAEFYGQELDWAPCPEWEQPPPSEQPEDGIIVDPWQGQWKYMECSTVLVPLNYEAPEEGSLRIEVSRIKAKDGKRRQGVLMFNPGGPGGGGLAMPLGARDYEVAESFDLIGFDPRGVGRSSQLMCETVEERRPDTTRPTDEQFAEYTAYAQAREEACERAGGGIRPHINTANTARDMDVIRAALGEEKINYLGYSYGTYLGAVYGSLFPEGLNRSVLDSSIHPDWLWREQALQQSVGVRANVEAWAEWVGERDDTFGLGASQEEVLATTEALAAELAESPVVIDRERPEDWPTYWPREFDRDALDTFLALGTQPRTVWDVVAEVMVELRAASAEDVPLSHDAGAAAANILTEQGIPRVDSGVYDTVTCEADWPTDLATYHEDMREYRERYPYYDMNGSGVVGAAPTTCTFRSFDPPEPLVELERDGYPTGLVIQADGDPATQYEGGPAMADTLDNQLISVRDSGTHGLFGLNECVTEKVTDYLVNGVLPPSRSECDAAPRPDVPADDAPPAERGAEGAEERGSLEDRARDALADRSLWGTPARS</sequence>
<feature type="domain" description="Peptidase S33 tripeptidyl aminopeptidase-like C-terminal" evidence="6">
    <location>
        <begin position="424"/>
        <end position="515"/>
    </location>
</feature>
<dbReference type="GO" id="GO:0016787">
    <property type="term" value="F:hydrolase activity"/>
    <property type="evidence" value="ECO:0007669"/>
    <property type="project" value="UniProtKB-KW"/>
</dbReference>
<dbReference type="InterPro" id="IPR013595">
    <property type="entry name" value="Pept_S33_TAP-like_C"/>
</dbReference>
<dbReference type="Gene3D" id="3.40.50.1820">
    <property type="entry name" value="alpha/beta hydrolase"/>
    <property type="match status" value="1"/>
</dbReference>
<evidence type="ECO:0000256" key="1">
    <source>
        <dbReference type="ARBA" id="ARBA00010088"/>
    </source>
</evidence>
<reference evidence="7 8" key="1">
    <citation type="submission" date="2017-09" db="EMBL/GenBank/DDBJ databases">
        <authorList>
            <person name="Ehlers B."/>
            <person name="Leendertz F.H."/>
        </authorList>
    </citation>
    <scope>NUCLEOTIDE SEQUENCE [LARGE SCALE GENOMIC DNA]</scope>
    <source>
        <strain evidence="7 8">CGMCC 4.7095</strain>
    </source>
</reference>
<keyword evidence="8" id="KW-1185">Reference proteome</keyword>
<dbReference type="Proteomes" id="UP000219072">
    <property type="component" value="Unassembled WGS sequence"/>
</dbReference>
<feature type="region of interest" description="Disordered" evidence="4">
    <location>
        <begin position="511"/>
        <end position="564"/>
    </location>
</feature>
<dbReference type="InterPro" id="IPR051601">
    <property type="entry name" value="Serine_prot/Carboxylest_S33"/>
</dbReference>
<feature type="domain" description="AB hydrolase-1" evidence="5">
    <location>
        <begin position="99"/>
        <end position="336"/>
    </location>
</feature>
<accession>A0A286DT77</accession>
<keyword evidence="3" id="KW-0378">Hydrolase</keyword>
<evidence type="ECO:0000256" key="3">
    <source>
        <dbReference type="ARBA" id="ARBA00022801"/>
    </source>
</evidence>
<dbReference type="InterPro" id="IPR000073">
    <property type="entry name" value="AB_hydrolase_1"/>
</dbReference>
<evidence type="ECO:0000259" key="6">
    <source>
        <dbReference type="Pfam" id="PF08386"/>
    </source>
</evidence>
<evidence type="ECO:0000256" key="4">
    <source>
        <dbReference type="SAM" id="MobiDB-lite"/>
    </source>
</evidence>
<dbReference type="InterPro" id="IPR029058">
    <property type="entry name" value="AB_hydrolase_fold"/>
</dbReference>
<name>A0A286DT77_9ACTN</name>
<dbReference type="EMBL" id="OCNE01000004">
    <property type="protein sequence ID" value="SOD61835.1"/>
    <property type="molecule type" value="Genomic_DNA"/>
</dbReference>
<feature type="compositionally biased region" description="Low complexity" evidence="4">
    <location>
        <begin position="520"/>
        <end position="532"/>
    </location>
</feature>
<feature type="compositionally biased region" description="Basic and acidic residues" evidence="4">
    <location>
        <begin position="533"/>
        <end position="553"/>
    </location>
</feature>
<evidence type="ECO:0000256" key="2">
    <source>
        <dbReference type="ARBA" id="ARBA00022729"/>
    </source>
</evidence>
<evidence type="ECO:0000313" key="7">
    <source>
        <dbReference type="EMBL" id="SOD61835.1"/>
    </source>
</evidence>
<comment type="similarity">
    <text evidence="1">Belongs to the peptidase S33 family.</text>
</comment>
<dbReference type="Pfam" id="PF08386">
    <property type="entry name" value="Abhydrolase_4"/>
    <property type="match status" value="1"/>
</dbReference>
<dbReference type="AlphaFoldDB" id="A0A286DT77"/>
<dbReference type="PANTHER" id="PTHR43248">
    <property type="entry name" value="2-SUCCINYL-6-HYDROXY-2,4-CYCLOHEXADIENE-1-CARBOXYLATE SYNTHASE"/>
    <property type="match status" value="1"/>
</dbReference>
<protein>
    <submittedName>
        <fullName evidence="7">Pimeloyl-ACP methyl ester carboxylesterase</fullName>
    </submittedName>
</protein>
<dbReference type="Pfam" id="PF00561">
    <property type="entry name" value="Abhydrolase_1"/>
    <property type="match status" value="1"/>
</dbReference>
<keyword evidence="2" id="KW-0732">Signal</keyword>